<organism evidence="1 2">
    <name type="scientific">Jejuia pallidilutea</name>
    <dbReference type="NCBI Taxonomy" id="504487"/>
    <lineage>
        <taxon>Bacteria</taxon>
        <taxon>Pseudomonadati</taxon>
        <taxon>Bacteroidota</taxon>
        <taxon>Flavobacteriia</taxon>
        <taxon>Flavobacteriales</taxon>
        <taxon>Flavobacteriaceae</taxon>
        <taxon>Jejuia</taxon>
    </lineage>
</organism>
<comment type="caution">
    <text evidence="1">The sequence shown here is derived from an EMBL/GenBank/DDBJ whole genome shotgun (WGS) entry which is preliminary data.</text>
</comment>
<evidence type="ECO:0000313" key="1">
    <source>
        <dbReference type="EMBL" id="GAL65823.1"/>
    </source>
</evidence>
<proteinExistence type="predicted"/>
<protein>
    <submittedName>
        <fullName evidence="1">Uncharacterized protein</fullName>
    </submittedName>
</protein>
<accession>A0A090VP57</accession>
<name>A0A090VP57_9FLAO</name>
<dbReference type="AlphaFoldDB" id="A0A090VP57"/>
<evidence type="ECO:0000313" key="2">
    <source>
        <dbReference type="Proteomes" id="UP000029641"/>
    </source>
</evidence>
<reference evidence="1 2" key="1">
    <citation type="journal article" date="2014" name="Genome Announc.">
        <title>Draft Genome Sequence of Marine Flavobacterium Jejuia pallidilutea Strain 11shimoA1 and Pigmentation Mutants.</title>
        <authorList>
            <person name="Takatani N."/>
            <person name="Nakanishi M."/>
            <person name="Meirelles P."/>
            <person name="Mino S."/>
            <person name="Suda W."/>
            <person name="Oshima K."/>
            <person name="Hattori M."/>
            <person name="Ohkuma M."/>
            <person name="Hosokawa M."/>
            <person name="Miyashita K."/>
            <person name="Thompson F.L."/>
            <person name="Niwa A."/>
            <person name="Sawabe T."/>
            <person name="Sawabe T."/>
        </authorList>
    </citation>
    <scope>NUCLEOTIDE SEQUENCE [LARGE SCALE GENOMIC DNA]</scope>
    <source>
        <strain evidence="1 2">JCM 19301</strain>
    </source>
</reference>
<dbReference type="EMBL" id="BBNR01000002">
    <property type="protein sequence ID" value="GAL65823.1"/>
    <property type="molecule type" value="Genomic_DNA"/>
</dbReference>
<sequence>MNHGYYVLELSSPNQFGFRILSLISTQIISTKQIPITTDSMGVV</sequence>
<dbReference type="Proteomes" id="UP000029641">
    <property type="component" value="Unassembled WGS sequence"/>
</dbReference>
<gene>
    <name evidence="1" type="ORF">JCM19301_3508</name>
</gene>